<feature type="compositionally biased region" description="Polar residues" evidence="1">
    <location>
        <begin position="64"/>
        <end position="79"/>
    </location>
</feature>
<accession>A0AAN9T9H7</accession>
<keyword evidence="3" id="KW-1185">Reference proteome</keyword>
<dbReference type="EMBL" id="JBBCAQ010000036">
    <property type="protein sequence ID" value="KAK7575474.1"/>
    <property type="molecule type" value="Genomic_DNA"/>
</dbReference>
<name>A0AAN9T9H7_9HEMI</name>
<reference evidence="2 3" key="1">
    <citation type="submission" date="2024-03" db="EMBL/GenBank/DDBJ databases">
        <title>Adaptation during the transition from Ophiocordyceps entomopathogen to insect associate is accompanied by gene loss and intensified selection.</title>
        <authorList>
            <person name="Ward C.M."/>
            <person name="Onetto C.A."/>
            <person name="Borneman A.R."/>
        </authorList>
    </citation>
    <scope>NUCLEOTIDE SEQUENCE [LARGE SCALE GENOMIC DNA]</scope>
    <source>
        <strain evidence="2">AWRI1</strain>
        <tissue evidence="2">Single Adult Female</tissue>
    </source>
</reference>
<protein>
    <submittedName>
        <fullName evidence="2">Uncharacterized protein</fullName>
    </submittedName>
</protein>
<gene>
    <name evidence="2" type="ORF">V9T40_011760</name>
</gene>
<feature type="region of interest" description="Disordered" evidence="1">
    <location>
        <begin position="60"/>
        <end position="84"/>
    </location>
</feature>
<dbReference type="Proteomes" id="UP001367676">
    <property type="component" value="Unassembled WGS sequence"/>
</dbReference>
<dbReference type="AlphaFoldDB" id="A0AAN9T9H7"/>
<sequence length="98" mass="11635">MPTANRNRNYYNRRPQTMPRSSLEVERSRNSKLLKPRNETRSIFLFLPETRAKWRNHRIKKSQQHSNLLTEKHTGSGTDTSHHIAQKVKNLLARDVMK</sequence>
<proteinExistence type="predicted"/>
<organism evidence="2 3">
    <name type="scientific">Parthenolecanium corni</name>
    <dbReference type="NCBI Taxonomy" id="536013"/>
    <lineage>
        <taxon>Eukaryota</taxon>
        <taxon>Metazoa</taxon>
        <taxon>Ecdysozoa</taxon>
        <taxon>Arthropoda</taxon>
        <taxon>Hexapoda</taxon>
        <taxon>Insecta</taxon>
        <taxon>Pterygota</taxon>
        <taxon>Neoptera</taxon>
        <taxon>Paraneoptera</taxon>
        <taxon>Hemiptera</taxon>
        <taxon>Sternorrhyncha</taxon>
        <taxon>Coccoidea</taxon>
        <taxon>Coccidae</taxon>
        <taxon>Parthenolecanium</taxon>
    </lineage>
</organism>
<feature type="region of interest" description="Disordered" evidence="1">
    <location>
        <begin position="1"/>
        <end position="33"/>
    </location>
</feature>
<feature type="compositionally biased region" description="Low complexity" evidence="1">
    <location>
        <begin position="1"/>
        <end position="14"/>
    </location>
</feature>
<evidence type="ECO:0000313" key="2">
    <source>
        <dbReference type="EMBL" id="KAK7575474.1"/>
    </source>
</evidence>
<evidence type="ECO:0000313" key="3">
    <source>
        <dbReference type="Proteomes" id="UP001367676"/>
    </source>
</evidence>
<comment type="caution">
    <text evidence="2">The sequence shown here is derived from an EMBL/GenBank/DDBJ whole genome shotgun (WGS) entry which is preliminary data.</text>
</comment>
<evidence type="ECO:0000256" key="1">
    <source>
        <dbReference type="SAM" id="MobiDB-lite"/>
    </source>
</evidence>